<accession>S7J4G6</accession>
<protein>
    <submittedName>
        <fullName evidence="1">Uncharacterized protein</fullName>
    </submittedName>
</protein>
<reference evidence="1 2" key="1">
    <citation type="submission" date="2013-04" db="EMBL/GenBank/DDBJ databases">
        <title>Genome sequence of Chlamydia psittaci 10-1398/11.</title>
        <authorList>
            <person name="Huot-Creasy H."/>
            <person name="McCracken C.L."/>
            <person name="Humphries M."/>
            <person name="Sachse K."/>
            <person name="Laroucau K."/>
            <person name="Bavoil P."/>
            <person name="Myers G.S."/>
        </authorList>
    </citation>
    <scope>NUCLEOTIDE SEQUENCE [LARGE SCALE GENOMIC DNA]</scope>
    <source>
        <strain evidence="1 2">10_1398_11</strain>
    </source>
</reference>
<dbReference type="Proteomes" id="UP000016200">
    <property type="component" value="Unassembled WGS sequence"/>
</dbReference>
<organism evidence="1 2">
    <name type="scientific">Chlamydia ibidis</name>
    <dbReference type="NCBI Taxonomy" id="1405396"/>
    <lineage>
        <taxon>Bacteria</taxon>
        <taxon>Pseudomonadati</taxon>
        <taxon>Chlamydiota</taxon>
        <taxon>Chlamydiia</taxon>
        <taxon>Chlamydiales</taxon>
        <taxon>Chlamydiaceae</taxon>
        <taxon>Chlamydia/Chlamydophila group</taxon>
        <taxon>Chlamydia</taxon>
    </lineage>
</organism>
<evidence type="ECO:0000313" key="2">
    <source>
        <dbReference type="Proteomes" id="UP000016200"/>
    </source>
</evidence>
<gene>
    <name evidence="1" type="ORF">CP10139811_0154</name>
</gene>
<evidence type="ECO:0000313" key="1">
    <source>
        <dbReference type="EMBL" id="EPP35113.1"/>
    </source>
</evidence>
<sequence>MPEAPVIATVSPGYRLILILLSISNSLPKWETFFDMFIASIKGGMPTPILEFEKHAS</sequence>
<comment type="caution">
    <text evidence="1">The sequence shown here is derived from an EMBL/GenBank/DDBJ whole genome shotgun (WGS) entry which is preliminary data.</text>
</comment>
<proteinExistence type="predicted"/>
<name>S7J4G6_9CHLA</name>
<dbReference type="EMBL" id="ATNB01000112">
    <property type="protein sequence ID" value="EPP35113.1"/>
    <property type="molecule type" value="Genomic_DNA"/>
</dbReference>
<dbReference type="AlphaFoldDB" id="S7J4G6"/>
<dbReference type="PATRIC" id="fig|1238237.3.peg.404"/>
<dbReference type="HOGENOM" id="CLU_2988266_0_0_0"/>